<name>C0P9R8_MAIZE</name>
<feature type="region of interest" description="Disordered" evidence="1">
    <location>
        <begin position="29"/>
        <end position="54"/>
    </location>
</feature>
<evidence type="ECO:0000256" key="1">
    <source>
        <dbReference type="SAM" id="MobiDB-lite"/>
    </source>
</evidence>
<evidence type="ECO:0000313" key="2">
    <source>
        <dbReference type="EMBL" id="ACN30913.1"/>
    </source>
</evidence>
<feature type="compositionally biased region" description="Low complexity" evidence="1">
    <location>
        <begin position="33"/>
        <end position="54"/>
    </location>
</feature>
<organism evidence="2">
    <name type="scientific">Zea mays</name>
    <name type="common">Maize</name>
    <dbReference type="NCBI Taxonomy" id="4577"/>
    <lineage>
        <taxon>Eukaryota</taxon>
        <taxon>Viridiplantae</taxon>
        <taxon>Streptophyta</taxon>
        <taxon>Embryophyta</taxon>
        <taxon>Tracheophyta</taxon>
        <taxon>Spermatophyta</taxon>
        <taxon>Magnoliopsida</taxon>
        <taxon>Liliopsida</taxon>
        <taxon>Poales</taxon>
        <taxon>Poaceae</taxon>
        <taxon>PACMAD clade</taxon>
        <taxon>Panicoideae</taxon>
        <taxon>Andropogonodae</taxon>
        <taxon>Andropogoneae</taxon>
        <taxon>Tripsacinae</taxon>
        <taxon>Zea</taxon>
    </lineage>
</organism>
<reference evidence="2" key="2">
    <citation type="submission" date="2012-06" db="EMBL/GenBank/DDBJ databases">
        <authorList>
            <person name="Yu Y."/>
            <person name="Currie J."/>
            <person name="Lomeli R."/>
            <person name="Angelova A."/>
            <person name="Collura K."/>
            <person name="Wissotski M."/>
            <person name="Campos D."/>
            <person name="Kudrna D."/>
            <person name="Golser W."/>
            <person name="Ashely E."/>
            <person name="Descour A."/>
            <person name="Fernandes J."/>
            <person name="Soderlund C."/>
            <person name="Walbot V."/>
        </authorList>
    </citation>
    <scope>NUCLEOTIDE SEQUENCE</scope>
    <source>
        <strain evidence="2">B73</strain>
    </source>
</reference>
<protein>
    <submittedName>
        <fullName evidence="2">Uncharacterized protein</fullName>
    </submittedName>
</protein>
<proteinExistence type="evidence at transcript level"/>
<dbReference type="EMBL" id="BT065037">
    <property type="protein sequence ID" value="ACN30913.1"/>
    <property type="molecule type" value="mRNA"/>
</dbReference>
<sequence>MQAWQVISSAAAEAPAAIRRAAMALTRSTFSTSPRARSQIARARANSRSASSSSRRASSFTRSAYARSADAIRACSAACCFSACTSAALLLCSAAVAVRPRPACSAACGVGGPMLMDRLRSSCGWSEGLLAAAGRGAWRKAAFRGVVVGRRRSWSSFSPCWGSMAAEKRRVRVREHCRGAVQW</sequence>
<reference evidence="2" key="1">
    <citation type="journal article" date="2009" name="PLoS Genet.">
        <title>Sequencing, mapping, and analysis of 27,455 maize full-length cDNAs.</title>
        <authorList>
            <person name="Soderlund C."/>
            <person name="Descour A."/>
            <person name="Kudrna D."/>
            <person name="Bomhoff M."/>
            <person name="Boyd L."/>
            <person name="Currie J."/>
            <person name="Angelova A."/>
            <person name="Collura K."/>
            <person name="Wissotski M."/>
            <person name="Ashley E."/>
            <person name="Morrow D."/>
            <person name="Fernandes J."/>
            <person name="Walbot V."/>
            <person name="Yu Y."/>
        </authorList>
    </citation>
    <scope>NUCLEOTIDE SEQUENCE</scope>
    <source>
        <strain evidence="2">B73</strain>
    </source>
</reference>
<accession>C0P9R8</accession>
<dbReference type="AlphaFoldDB" id="C0P9R8"/>